<evidence type="ECO:0000313" key="2">
    <source>
        <dbReference type="Proteomes" id="UP001732700"/>
    </source>
</evidence>
<dbReference type="Proteomes" id="UP001732700">
    <property type="component" value="Chromosome 4A"/>
</dbReference>
<reference evidence="1" key="2">
    <citation type="submission" date="2025-09" db="UniProtKB">
        <authorList>
            <consortium name="EnsemblPlants"/>
        </authorList>
    </citation>
    <scope>IDENTIFICATION</scope>
</reference>
<name>A0ACD5W9W2_AVESA</name>
<protein>
    <submittedName>
        <fullName evidence="1">Uncharacterized protein</fullName>
    </submittedName>
</protein>
<evidence type="ECO:0000313" key="1">
    <source>
        <dbReference type="EnsemblPlants" id="AVESA.00010b.r2.4AG0605150.1.CDS"/>
    </source>
</evidence>
<reference evidence="1" key="1">
    <citation type="submission" date="2021-05" db="EMBL/GenBank/DDBJ databases">
        <authorList>
            <person name="Scholz U."/>
            <person name="Mascher M."/>
            <person name="Fiebig A."/>
        </authorList>
    </citation>
    <scope>NUCLEOTIDE SEQUENCE [LARGE SCALE GENOMIC DNA]</scope>
</reference>
<accession>A0ACD5W9W2</accession>
<dbReference type="EnsemblPlants" id="AVESA.00010b.r2.4AG0605150.1">
    <property type="protein sequence ID" value="AVESA.00010b.r2.4AG0605150.1.CDS"/>
    <property type="gene ID" value="AVESA.00010b.r2.4AG0605150"/>
</dbReference>
<organism evidence="1 2">
    <name type="scientific">Avena sativa</name>
    <name type="common">Oat</name>
    <dbReference type="NCBI Taxonomy" id="4498"/>
    <lineage>
        <taxon>Eukaryota</taxon>
        <taxon>Viridiplantae</taxon>
        <taxon>Streptophyta</taxon>
        <taxon>Embryophyta</taxon>
        <taxon>Tracheophyta</taxon>
        <taxon>Spermatophyta</taxon>
        <taxon>Magnoliopsida</taxon>
        <taxon>Liliopsida</taxon>
        <taxon>Poales</taxon>
        <taxon>Poaceae</taxon>
        <taxon>BOP clade</taxon>
        <taxon>Pooideae</taxon>
        <taxon>Poodae</taxon>
        <taxon>Poeae</taxon>
        <taxon>Poeae Chloroplast Group 1 (Aveneae type)</taxon>
        <taxon>Aveninae</taxon>
        <taxon>Avena</taxon>
    </lineage>
</organism>
<proteinExistence type="predicted"/>
<sequence length="391" mass="44043">MAACLEEEEEEGFTGLGGDLETMASCVEEEAGFFMPPFLYEDEEETALLEAVDAELLRREAEEARKEEERRRRGAVHQAVLDSILERDPKTGREVYTRYSFTDFSIFDIDEESLIPPMRFTNTGYIRGLTLEDSANIHSVKIVSSDRGFPINVYGTIIARDIVDHKCIYIFNRHRENCQTINSEEESLILTGPDRGLVLLDFVYIEMNLKIKVDEEPHDQQISKGLLGSDGRVQPRDEKINVGSQTLKSWLSFVEVRYATILNAVEGTFEIELLEGHFCGKIKASIEGIEDKVVIHNSEEDGLVTSGDRTIMKLQCRVLTIFLGKMLTFELTSKGCNLRGCVGAPDSTSERSVEFPPQRRGQEVAEVSCGFGKLLVKVVWSLMDILGRSSY</sequence>
<keyword evidence="2" id="KW-1185">Reference proteome</keyword>